<sequence length="75" mass="8408">GDDAALLASLEEDFRFPDLVDEDSRALYAEEPYRLKLGAIRSKLNNTKVRITTGAEHIPGHDYATGSEIQEEFQL</sequence>
<dbReference type="Pfam" id="PF00311">
    <property type="entry name" value="PEPcase"/>
    <property type="match status" value="1"/>
</dbReference>
<protein>
    <submittedName>
        <fullName evidence="1">Phosphoenolpyruvate carboxylase</fullName>
        <ecNumber evidence="1">4.1.1.31</ecNumber>
    </submittedName>
</protein>
<evidence type="ECO:0000313" key="2">
    <source>
        <dbReference type="Proteomes" id="UP001230629"/>
    </source>
</evidence>
<dbReference type="EC" id="4.1.1.31" evidence="1"/>
<feature type="non-terminal residue" evidence="1">
    <location>
        <position position="1"/>
    </location>
</feature>
<dbReference type="Proteomes" id="UP001230629">
    <property type="component" value="Unassembled WGS sequence"/>
</dbReference>
<name>A0AAW6Y2U8_STRAG</name>
<accession>A0AAW6Y2U8</accession>
<dbReference type="GO" id="GO:0008964">
    <property type="term" value="F:phosphoenolpyruvate carboxylase activity"/>
    <property type="evidence" value="ECO:0007669"/>
    <property type="project" value="UniProtKB-EC"/>
</dbReference>
<comment type="caution">
    <text evidence="1">The sequence shown here is derived from an EMBL/GenBank/DDBJ whole genome shotgun (WGS) entry which is preliminary data.</text>
</comment>
<organism evidence="1 2">
    <name type="scientific">Streptococcus agalactiae</name>
    <dbReference type="NCBI Taxonomy" id="1311"/>
    <lineage>
        <taxon>Bacteria</taxon>
        <taxon>Bacillati</taxon>
        <taxon>Bacillota</taxon>
        <taxon>Bacilli</taxon>
        <taxon>Lactobacillales</taxon>
        <taxon>Streptococcaceae</taxon>
        <taxon>Streptococcus</taxon>
    </lineage>
</organism>
<proteinExistence type="predicted"/>
<dbReference type="GO" id="GO:0006099">
    <property type="term" value="P:tricarboxylic acid cycle"/>
    <property type="evidence" value="ECO:0007669"/>
    <property type="project" value="InterPro"/>
</dbReference>
<reference evidence="1" key="1">
    <citation type="submission" date="2023-05" db="EMBL/GenBank/DDBJ databases">
        <title>Cataloging the Phylogenetic Diversity of Human Bladder Bacteria.</title>
        <authorList>
            <person name="Du J."/>
        </authorList>
    </citation>
    <scope>NUCLEOTIDE SEQUENCE</scope>
    <source>
        <strain evidence="1">UMB8703</strain>
    </source>
</reference>
<dbReference type="Gene3D" id="1.20.1440.90">
    <property type="entry name" value="Phosphoenolpyruvate/pyruvate domain"/>
    <property type="match status" value="1"/>
</dbReference>
<dbReference type="AlphaFoldDB" id="A0AAW6Y2U8"/>
<evidence type="ECO:0000313" key="1">
    <source>
        <dbReference type="EMBL" id="MDK6900935.1"/>
    </source>
</evidence>
<dbReference type="GO" id="GO:0015977">
    <property type="term" value="P:carbon fixation"/>
    <property type="evidence" value="ECO:0007669"/>
    <property type="project" value="InterPro"/>
</dbReference>
<dbReference type="EMBL" id="JASOIH010000735">
    <property type="protein sequence ID" value="MDK6900935.1"/>
    <property type="molecule type" value="Genomic_DNA"/>
</dbReference>
<dbReference type="InterPro" id="IPR021135">
    <property type="entry name" value="PEP_COase"/>
</dbReference>
<gene>
    <name evidence="1" type="ORF">QP229_13350</name>
</gene>
<feature type="non-terminal residue" evidence="1">
    <location>
        <position position="75"/>
    </location>
</feature>
<keyword evidence="1" id="KW-0456">Lyase</keyword>